<proteinExistence type="inferred from homology"/>
<dbReference type="PANTHER" id="PTHR44196">
    <property type="entry name" value="DEHYDROGENASE/REDUCTASE SDR FAMILY MEMBER 7B"/>
    <property type="match status" value="1"/>
</dbReference>
<keyword evidence="2" id="KW-0560">Oxidoreductase</keyword>
<evidence type="ECO:0000313" key="5">
    <source>
        <dbReference type="EMBL" id="GAA3535466.1"/>
    </source>
</evidence>
<evidence type="ECO:0000256" key="3">
    <source>
        <dbReference type="RuleBase" id="RU000363"/>
    </source>
</evidence>
<dbReference type="PIRSF" id="PIRSF000126">
    <property type="entry name" value="11-beta-HSD1"/>
    <property type="match status" value="1"/>
</dbReference>
<sequence length="265" mass="27704">MEGELIMLDLAHLTGRTALVTGASTGIGAAFARQLARRGADLVLVARSGTTLKTMAESLTATYGVRVTAVPLDLSEPYASARLFEQLGGQDIDFLVNNAGISHRGDAAEADPARLAALVDLNVQAVMGTTLHFLPGMRARGRGVIVNVASTSAFMPIPYLAAYSASKAFVRSFTQAVSTENAGTGVRILALCPGLTDTPMTAGPNIAGAGKKRTPEQVVATTFRALATRKSSVVDGGRNALLAHVFSQRLPESFVLSIGRRLARP</sequence>
<evidence type="ECO:0000313" key="6">
    <source>
        <dbReference type="Proteomes" id="UP001500630"/>
    </source>
</evidence>
<dbReference type="CDD" id="cd05233">
    <property type="entry name" value="SDR_c"/>
    <property type="match status" value="1"/>
</dbReference>
<keyword evidence="6" id="KW-1185">Reference proteome</keyword>
<comment type="similarity">
    <text evidence="1 3">Belongs to the short-chain dehydrogenases/reductases (SDR) family.</text>
</comment>
<accession>A0ABP6VJX4</accession>
<organism evidence="5 6">
    <name type="scientific">Nonomuraea rosea</name>
    <dbReference type="NCBI Taxonomy" id="638574"/>
    <lineage>
        <taxon>Bacteria</taxon>
        <taxon>Bacillati</taxon>
        <taxon>Actinomycetota</taxon>
        <taxon>Actinomycetes</taxon>
        <taxon>Streptosporangiales</taxon>
        <taxon>Streptosporangiaceae</taxon>
        <taxon>Nonomuraea</taxon>
    </lineage>
</organism>
<gene>
    <name evidence="5" type="ORF">GCM10022419_013820</name>
</gene>
<dbReference type="SUPFAM" id="SSF51735">
    <property type="entry name" value="NAD(P)-binding Rossmann-fold domains"/>
    <property type="match status" value="1"/>
</dbReference>
<evidence type="ECO:0000259" key="4">
    <source>
        <dbReference type="SMART" id="SM00822"/>
    </source>
</evidence>
<dbReference type="InterPro" id="IPR036291">
    <property type="entry name" value="NAD(P)-bd_dom_sf"/>
</dbReference>
<dbReference type="PRINTS" id="PR00080">
    <property type="entry name" value="SDRFAMILY"/>
</dbReference>
<feature type="domain" description="Ketoreductase" evidence="4">
    <location>
        <begin position="16"/>
        <end position="194"/>
    </location>
</feature>
<protein>
    <submittedName>
        <fullName evidence="5">SDR family oxidoreductase</fullName>
    </submittedName>
</protein>
<evidence type="ECO:0000256" key="2">
    <source>
        <dbReference type="ARBA" id="ARBA00023002"/>
    </source>
</evidence>
<dbReference type="InterPro" id="IPR020904">
    <property type="entry name" value="Sc_DH/Rdtase_CS"/>
</dbReference>
<comment type="caution">
    <text evidence="5">The sequence shown here is derived from an EMBL/GenBank/DDBJ whole genome shotgun (WGS) entry which is preliminary data.</text>
</comment>
<dbReference type="Gene3D" id="3.40.50.720">
    <property type="entry name" value="NAD(P)-binding Rossmann-like Domain"/>
    <property type="match status" value="1"/>
</dbReference>
<dbReference type="PANTHER" id="PTHR44196:SF2">
    <property type="entry name" value="SHORT-CHAIN DEHYDROGENASE-RELATED"/>
    <property type="match status" value="1"/>
</dbReference>
<dbReference type="Pfam" id="PF00106">
    <property type="entry name" value="adh_short"/>
    <property type="match status" value="1"/>
</dbReference>
<evidence type="ECO:0000256" key="1">
    <source>
        <dbReference type="ARBA" id="ARBA00006484"/>
    </source>
</evidence>
<name>A0ABP6VJX4_9ACTN</name>
<dbReference type="InterPro" id="IPR002347">
    <property type="entry name" value="SDR_fam"/>
</dbReference>
<reference evidence="6" key="1">
    <citation type="journal article" date="2019" name="Int. J. Syst. Evol. Microbiol.">
        <title>The Global Catalogue of Microorganisms (GCM) 10K type strain sequencing project: providing services to taxonomists for standard genome sequencing and annotation.</title>
        <authorList>
            <consortium name="The Broad Institute Genomics Platform"/>
            <consortium name="The Broad Institute Genome Sequencing Center for Infectious Disease"/>
            <person name="Wu L."/>
            <person name="Ma J."/>
        </authorList>
    </citation>
    <scope>NUCLEOTIDE SEQUENCE [LARGE SCALE GENOMIC DNA]</scope>
    <source>
        <strain evidence="6">JCM 17326</strain>
    </source>
</reference>
<dbReference type="SMART" id="SM00822">
    <property type="entry name" value="PKS_KR"/>
    <property type="match status" value="1"/>
</dbReference>
<dbReference type="PROSITE" id="PS00061">
    <property type="entry name" value="ADH_SHORT"/>
    <property type="match status" value="1"/>
</dbReference>
<dbReference type="Proteomes" id="UP001500630">
    <property type="component" value="Unassembled WGS sequence"/>
</dbReference>
<dbReference type="EMBL" id="BAABDQ010000002">
    <property type="protein sequence ID" value="GAA3535466.1"/>
    <property type="molecule type" value="Genomic_DNA"/>
</dbReference>
<dbReference type="PRINTS" id="PR00081">
    <property type="entry name" value="GDHRDH"/>
</dbReference>
<dbReference type="InterPro" id="IPR057326">
    <property type="entry name" value="KR_dom"/>
</dbReference>